<dbReference type="GO" id="GO:0005886">
    <property type="term" value="C:plasma membrane"/>
    <property type="evidence" value="ECO:0007669"/>
    <property type="project" value="UniProtKB-SubCell"/>
</dbReference>
<dbReference type="PANTHER" id="PTHR43298:SF2">
    <property type="entry name" value="FMN_FAD EXPORTER YEEO-RELATED"/>
    <property type="match status" value="1"/>
</dbReference>
<evidence type="ECO:0000256" key="9">
    <source>
        <dbReference type="ARBA" id="ARBA00022692"/>
    </source>
</evidence>
<feature type="transmembrane region" description="Helical" evidence="15">
    <location>
        <begin position="412"/>
        <end position="430"/>
    </location>
</feature>
<feature type="transmembrane region" description="Helical" evidence="15">
    <location>
        <begin position="231"/>
        <end position="253"/>
    </location>
</feature>
<evidence type="ECO:0000256" key="8">
    <source>
        <dbReference type="ARBA" id="ARBA00022475"/>
    </source>
</evidence>
<dbReference type="EMBL" id="MCGH01000001">
    <property type="protein sequence ID" value="ODM08630.1"/>
    <property type="molecule type" value="Genomic_DNA"/>
</dbReference>
<evidence type="ECO:0000256" key="10">
    <source>
        <dbReference type="ARBA" id="ARBA00022989"/>
    </source>
</evidence>
<dbReference type="PATRIC" id="fig|1432052.4.peg.287"/>
<feature type="transmembrane region" description="Helical" evidence="15">
    <location>
        <begin position="354"/>
        <end position="375"/>
    </location>
</feature>
<dbReference type="PANTHER" id="PTHR43298">
    <property type="entry name" value="MULTIDRUG RESISTANCE PROTEIN NORM-RELATED"/>
    <property type="match status" value="1"/>
</dbReference>
<evidence type="ECO:0000256" key="2">
    <source>
        <dbReference type="ARBA" id="ARBA00004651"/>
    </source>
</evidence>
<dbReference type="GO" id="GO:0006811">
    <property type="term" value="P:monoatomic ion transport"/>
    <property type="evidence" value="ECO:0007669"/>
    <property type="project" value="UniProtKB-KW"/>
</dbReference>
<evidence type="ECO:0000256" key="6">
    <source>
        <dbReference type="ARBA" id="ARBA00022448"/>
    </source>
</evidence>
<evidence type="ECO:0000256" key="11">
    <source>
        <dbReference type="ARBA" id="ARBA00023065"/>
    </source>
</evidence>
<evidence type="ECO:0000256" key="13">
    <source>
        <dbReference type="ARBA" id="ARBA00023251"/>
    </source>
</evidence>
<evidence type="ECO:0000313" key="17">
    <source>
        <dbReference type="Proteomes" id="UP000094067"/>
    </source>
</evidence>
<feature type="transmembrane region" description="Helical" evidence="15">
    <location>
        <begin position="387"/>
        <end position="406"/>
    </location>
</feature>
<dbReference type="InterPro" id="IPR002528">
    <property type="entry name" value="MATE_fam"/>
</dbReference>
<dbReference type="InterPro" id="IPR050222">
    <property type="entry name" value="MATE_MdtK"/>
</dbReference>
<dbReference type="PROSITE" id="PS51257">
    <property type="entry name" value="PROKAR_LIPOPROTEIN"/>
    <property type="match status" value="1"/>
</dbReference>
<comment type="caution">
    <text evidence="16">The sequence shown here is derived from an EMBL/GenBank/DDBJ whole genome shotgun (WGS) entry which is preliminary data.</text>
</comment>
<dbReference type="GO" id="GO:0042910">
    <property type="term" value="F:xenobiotic transmembrane transporter activity"/>
    <property type="evidence" value="ECO:0007669"/>
    <property type="project" value="InterPro"/>
</dbReference>
<keyword evidence="7" id="KW-0050">Antiport</keyword>
<keyword evidence="12 15" id="KW-0472">Membrane</keyword>
<feature type="transmembrane region" description="Helical" evidence="15">
    <location>
        <begin position="130"/>
        <end position="151"/>
    </location>
</feature>
<reference evidence="16 17" key="1">
    <citation type="submission" date="2016-07" db="EMBL/GenBank/DDBJ databases">
        <title>Characterization of isolates of Eisenbergiella tayi derived from blood cultures, using whole genome sequencing.</title>
        <authorList>
            <person name="Burdz T."/>
            <person name="Wiebe D."/>
            <person name="Huynh C."/>
            <person name="Bernard K."/>
        </authorList>
    </citation>
    <scope>NUCLEOTIDE SEQUENCE [LARGE SCALE GENOMIC DNA]</scope>
    <source>
        <strain evidence="16 17">NML 110608</strain>
    </source>
</reference>
<feature type="transmembrane region" description="Helical" evidence="15">
    <location>
        <begin position="265"/>
        <end position="287"/>
    </location>
</feature>
<feature type="transmembrane region" description="Helical" evidence="15">
    <location>
        <begin position="46"/>
        <end position="67"/>
    </location>
</feature>
<dbReference type="PIRSF" id="PIRSF006603">
    <property type="entry name" value="DinF"/>
    <property type="match status" value="1"/>
</dbReference>
<keyword evidence="10 15" id="KW-1133">Transmembrane helix</keyword>
<evidence type="ECO:0000313" key="16">
    <source>
        <dbReference type="EMBL" id="ODM08630.1"/>
    </source>
</evidence>
<feature type="transmembrane region" description="Helical" evidence="15">
    <location>
        <begin position="187"/>
        <end position="210"/>
    </location>
</feature>
<comment type="subcellular location">
    <subcellularLocation>
        <location evidence="2">Cell membrane</location>
        <topology evidence="2">Multi-pass membrane protein</topology>
    </subcellularLocation>
</comment>
<feature type="transmembrane region" description="Helical" evidence="15">
    <location>
        <begin position="12"/>
        <end position="31"/>
    </location>
</feature>
<protein>
    <recommendedName>
        <fullName evidence="5">Multidrug export protein MepA</fullName>
    </recommendedName>
    <alternativeName>
        <fullName evidence="14">Multidrug-efflux transporter</fullName>
    </alternativeName>
    <alternativeName>
        <fullName evidence="4">Probable multidrug resistance protein NorM</fullName>
    </alternativeName>
</protein>
<evidence type="ECO:0000256" key="5">
    <source>
        <dbReference type="ARBA" id="ARBA00022106"/>
    </source>
</evidence>
<evidence type="ECO:0000256" key="3">
    <source>
        <dbReference type="ARBA" id="ARBA00008417"/>
    </source>
</evidence>
<comment type="function">
    <text evidence="1">Multidrug efflux pump.</text>
</comment>
<feature type="transmembrane region" description="Helical" evidence="15">
    <location>
        <begin position="308"/>
        <end position="334"/>
    </location>
</feature>
<keyword evidence="13" id="KW-0046">Antibiotic resistance</keyword>
<keyword evidence="8" id="KW-1003">Cell membrane</keyword>
<feature type="transmembrane region" description="Helical" evidence="15">
    <location>
        <begin position="88"/>
        <end position="110"/>
    </location>
</feature>
<dbReference type="GO" id="GO:0015297">
    <property type="term" value="F:antiporter activity"/>
    <property type="evidence" value="ECO:0007669"/>
    <property type="project" value="UniProtKB-KW"/>
</dbReference>
<sequence length="436" mass="47403">MKKTHTAFTEFMQYTALNVLGMIGLSCYILADTFFVSKGLGADGLAALNLAIPVYSFIHGTGLMLGIGGATKYSILKGQKMSCDTNTVFTNTVYTGILAAFIFMAAGFFLSGDITSLLGADRAVFSMTKTYLRVIMLFAPAFILNDICICFVRNDGNPRLSMFAMLTRSLSNIILDYLFIFPLDMGIFGAVLATGMAPVISMLVLSMHWLKGKNRFHLQKTGMSAEMIFSILPLGFPSLITELASGIVMIAFNRIILRLQGNTGVAAYGVVANLSLVVLSIYTGIAQGMQPLVSRFYGKGDTEERNRVLKYALLTMMLLSFGIYLGIFRFAGPIAGVFNSDKNRQLEAIAVEGLRLYFTAAPFAGFNIVISMYFTSVEKAFPAQIISLLRGFLLILPLAFGLAYLAGITGVWLAFPVTEGLTAMGGVLLFRRGRSQ</sequence>
<accession>A0A1E3AIU1</accession>
<dbReference type="InterPro" id="IPR045070">
    <property type="entry name" value="MATE_MepA-like"/>
</dbReference>
<keyword evidence="11" id="KW-0406">Ion transport</keyword>
<evidence type="ECO:0000256" key="15">
    <source>
        <dbReference type="SAM" id="Phobius"/>
    </source>
</evidence>
<dbReference type="RefSeq" id="WP_069150973.1">
    <property type="nucleotide sequence ID" value="NZ_MCGH01000001.1"/>
</dbReference>
<evidence type="ECO:0000256" key="14">
    <source>
        <dbReference type="ARBA" id="ARBA00031636"/>
    </source>
</evidence>
<dbReference type="CDD" id="cd13143">
    <property type="entry name" value="MATE_MepA_like"/>
    <property type="match status" value="1"/>
</dbReference>
<dbReference type="GO" id="GO:0046677">
    <property type="term" value="P:response to antibiotic"/>
    <property type="evidence" value="ECO:0007669"/>
    <property type="project" value="UniProtKB-KW"/>
</dbReference>
<evidence type="ECO:0000256" key="12">
    <source>
        <dbReference type="ARBA" id="ARBA00023136"/>
    </source>
</evidence>
<keyword evidence="6" id="KW-0813">Transport</keyword>
<proteinExistence type="inferred from homology"/>
<dbReference type="InterPro" id="IPR048279">
    <property type="entry name" value="MdtK-like"/>
</dbReference>
<name>A0A1E3AIU1_9FIRM</name>
<dbReference type="Proteomes" id="UP000094067">
    <property type="component" value="Unassembled WGS sequence"/>
</dbReference>
<evidence type="ECO:0000256" key="1">
    <source>
        <dbReference type="ARBA" id="ARBA00003408"/>
    </source>
</evidence>
<gene>
    <name evidence="16" type="primary">mepA_1</name>
    <name evidence="16" type="ORF">BEI61_00259</name>
</gene>
<dbReference type="NCBIfam" id="TIGR00797">
    <property type="entry name" value="matE"/>
    <property type="match status" value="1"/>
</dbReference>
<evidence type="ECO:0000256" key="4">
    <source>
        <dbReference type="ARBA" id="ARBA00020268"/>
    </source>
</evidence>
<feature type="transmembrane region" description="Helical" evidence="15">
    <location>
        <begin position="163"/>
        <end position="181"/>
    </location>
</feature>
<dbReference type="AlphaFoldDB" id="A0A1E3AIU1"/>
<comment type="similarity">
    <text evidence="3">Belongs to the multi antimicrobial extrusion (MATE) (TC 2.A.66.1) family. MepA subfamily.</text>
</comment>
<keyword evidence="9 15" id="KW-0812">Transmembrane</keyword>
<evidence type="ECO:0000256" key="7">
    <source>
        <dbReference type="ARBA" id="ARBA00022449"/>
    </source>
</evidence>
<dbReference type="Pfam" id="PF01554">
    <property type="entry name" value="MatE"/>
    <property type="match status" value="2"/>
</dbReference>
<organism evidence="16 17">
    <name type="scientific">Eisenbergiella tayi</name>
    <dbReference type="NCBI Taxonomy" id="1432052"/>
    <lineage>
        <taxon>Bacteria</taxon>
        <taxon>Bacillati</taxon>
        <taxon>Bacillota</taxon>
        <taxon>Clostridia</taxon>
        <taxon>Lachnospirales</taxon>
        <taxon>Lachnospiraceae</taxon>
        <taxon>Eisenbergiella</taxon>
    </lineage>
</organism>